<evidence type="ECO:0000313" key="2">
    <source>
        <dbReference type="EMBL" id="KOG87539.1"/>
    </source>
</evidence>
<feature type="region of interest" description="Disordered" evidence="1">
    <location>
        <begin position="124"/>
        <end position="215"/>
    </location>
</feature>
<sequence length="318" mass="32687">MISERSRTAHSESAGRLAGRALDVLRGVEGTAVVAAHMTDADDAADAAVALAAVRLLGADVLAPYALTGAPLPFGEAEAVRLALDALPPVQPPPAAPPAGDEQTWVLAWSDWGLVTLLGATDPAAANPTVRTNPTIRTNPTARTDPTAAPDHAIPDHAAPGQAPDHAAPHLVTPADSLPLQPPHPQGPPLCDDSAPRHLPPTADDGPDGPVREGWAPWSVRLGRLASLALPGLDGPVHEAARAGALGLARGASRATLRRDFATAARITRWLAWLQADGVALPLDPAPLTNYIRLAGGDGGRLALDTAIARRLLGLEPV</sequence>
<feature type="compositionally biased region" description="Polar residues" evidence="1">
    <location>
        <begin position="129"/>
        <end position="142"/>
    </location>
</feature>
<proteinExistence type="predicted"/>
<protein>
    <submittedName>
        <fullName evidence="2">Uncharacterized protein</fullName>
    </submittedName>
</protein>
<organism evidence="2 3">
    <name type="scientific">Streptomyces varsoviensis</name>
    <dbReference type="NCBI Taxonomy" id="67373"/>
    <lineage>
        <taxon>Bacteria</taxon>
        <taxon>Bacillati</taxon>
        <taxon>Actinomycetota</taxon>
        <taxon>Actinomycetes</taxon>
        <taxon>Kitasatosporales</taxon>
        <taxon>Streptomycetaceae</taxon>
        <taxon>Streptomyces</taxon>
    </lineage>
</organism>
<evidence type="ECO:0000256" key="1">
    <source>
        <dbReference type="SAM" id="MobiDB-lite"/>
    </source>
</evidence>
<reference evidence="2 3" key="1">
    <citation type="submission" date="2015-07" db="EMBL/GenBank/DDBJ databases">
        <authorList>
            <person name="Ju K.-S."/>
            <person name="Doroghazi J.R."/>
            <person name="Metcalf W.W."/>
        </authorList>
    </citation>
    <scope>NUCLEOTIDE SEQUENCE [LARGE SCALE GENOMIC DNA]</scope>
    <source>
        <strain evidence="2 3">NRRL B-3589</strain>
    </source>
</reference>
<comment type="caution">
    <text evidence="2">The sequence shown here is derived from an EMBL/GenBank/DDBJ whole genome shotgun (WGS) entry which is preliminary data.</text>
</comment>
<keyword evidence="3" id="KW-1185">Reference proteome</keyword>
<accession>A0ABR5J2E7</accession>
<dbReference type="EMBL" id="LGUT01002172">
    <property type="protein sequence ID" value="KOG87539.1"/>
    <property type="molecule type" value="Genomic_DNA"/>
</dbReference>
<dbReference type="Proteomes" id="UP000037020">
    <property type="component" value="Unassembled WGS sequence"/>
</dbReference>
<evidence type="ECO:0000313" key="3">
    <source>
        <dbReference type="Proteomes" id="UP000037020"/>
    </source>
</evidence>
<gene>
    <name evidence="2" type="ORF">ADK38_24850</name>
</gene>
<feature type="compositionally biased region" description="Low complexity" evidence="1">
    <location>
        <begin position="144"/>
        <end position="160"/>
    </location>
</feature>
<name>A0ABR5J2E7_9ACTN</name>